<evidence type="ECO:0000256" key="3">
    <source>
        <dbReference type="HAMAP-Rule" id="MF_01077"/>
    </source>
</evidence>
<accession>A0A9D9HHY0</accession>
<reference evidence="6" key="2">
    <citation type="journal article" date="2021" name="PeerJ">
        <title>Extensive microbial diversity within the chicken gut microbiome revealed by metagenomics and culture.</title>
        <authorList>
            <person name="Gilroy R."/>
            <person name="Ravi A."/>
            <person name="Getino M."/>
            <person name="Pursley I."/>
            <person name="Horton D.L."/>
            <person name="Alikhan N.F."/>
            <person name="Baker D."/>
            <person name="Gharbi K."/>
            <person name="Hall N."/>
            <person name="Watson M."/>
            <person name="Adriaenssens E.M."/>
            <person name="Foster-Nyarko E."/>
            <person name="Jarju S."/>
            <person name="Secka A."/>
            <person name="Antonio M."/>
            <person name="Oren A."/>
            <person name="Chaudhuri R.R."/>
            <person name="La Ragione R."/>
            <person name="Hildebrand F."/>
            <person name="Pallen M.J."/>
        </authorList>
    </citation>
    <scope>NUCLEOTIDE SEQUENCE</scope>
    <source>
        <strain evidence="6">B1-20833</strain>
    </source>
</reference>
<dbReference type="Proteomes" id="UP000823661">
    <property type="component" value="Unassembled WGS sequence"/>
</dbReference>
<dbReference type="InterPro" id="IPR028989">
    <property type="entry name" value="RimP_N"/>
</dbReference>
<sequence>MESAIVARGCFIVDIKISKDNEIVLTIESETGTVTLDDCVALSRAFEERFDRETEDYELTVTSAGLDQPFLVLKQYRKAAGTMVEARLKGGRKLVAMLVDADEDGVTLRYTTRESVEGKKKKENVEHTDRFPFSEINSVRPYIEF</sequence>
<evidence type="ECO:0000256" key="2">
    <source>
        <dbReference type="ARBA" id="ARBA00022517"/>
    </source>
</evidence>
<comment type="subcellular location">
    <subcellularLocation>
        <location evidence="3">Cytoplasm</location>
    </subcellularLocation>
</comment>
<dbReference type="GO" id="GO:0005829">
    <property type="term" value="C:cytosol"/>
    <property type="evidence" value="ECO:0007669"/>
    <property type="project" value="TreeGrafter"/>
</dbReference>
<dbReference type="PANTHER" id="PTHR33867:SF1">
    <property type="entry name" value="RIBOSOME MATURATION FACTOR RIMP"/>
    <property type="match status" value="1"/>
</dbReference>
<dbReference type="GO" id="GO:0006412">
    <property type="term" value="P:translation"/>
    <property type="evidence" value="ECO:0007669"/>
    <property type="project" value="TreeGrafter"/>
</dbReference>
<dbReference type="AlphaFoldDB" id="A0A9D9HHY0"/>
<dbReference type="EMBL" id="JADIMI010000034">
    <property type="protein sequence ID" value="MBO8451979.1"/>
    <property type="molecule type" value="Genomic_DNA"/>
</dbReference>
<keyword evidence="2 3" id="KW-0690">Ribosome biogenesis</keyword>
<protein>
    <recommendedName>
        <fullName evidence="3">Ribosome maturation factor RimP</fullName>
    </recommendedName>
</protein>
<feature type="domain" description="Ribosome maturation factor RimP N-terminal" evidence="4">
    <location>
        <begin position="3"/>
        <end position="67"/>
    </location>
</feature>
<evidence type="ECO:0000259" key="4">
    <source>
        <dbReference type="Pfam" id="PF02576"/>
    </source>
</evidence>
<evidence type="ECO:0000259" key="5">
    <source>
        <dbReference type="Pfam" id="PF17384"/>
    </source>
</evidence>
<proteinExistence type="inferred from homology"/>
<keyword evidence="1 3" id="KW-0963">Cytoplasm</keyword>
<comment type="similarity">
    <text evidence="3">Belongs to the RimP family.</text>
</comment>
<dbReference type="SUPFAM" id="SSF75420">
    <property type="entry name" value="YhbC-like, N-terminal domain"/>
    <property type="match status" value="1"/>
</dbReference>
<dbReference type="PANTHER" id="PTHR33867">
    <property type="entry name" value="RIBOSOME MATURATION FACTOR RIMP"/>
    <property type="match status" value="1"/>
</dbReference>
<comment type="function">
    <text evidence="3">Required for maturation of 30S ribosomal subunits.</text>
</comment>
<dbReference type="InterPro" id="IPR028998">
    <property type="entry name" value="RimP_C"/>
</dbReference>
<comment type="caution">
    <text evidence="6">The sequence shown here is derived from an EMBL/GenBank/DDBJ whole genome shotgun (WGS) entry which is preliminary data.</text>
</comment>
<dbReference type="NCBIfam" id="NF002531">
    <property type="entry name" value="PRK02001.1"/>
    <property type="match status" value="1"/>
</dbReference>
<dbReference type="Gene3D" id="3.30.300.70">
    <property type="entry name" value="RimP-like superfamily, N-terminal"/>
    <property type="match status" value="1"/>
</dbReference>
<evidence type="ECO:0000256" key="1">
    <source>
        <dbReference type="ARBA" id="ARBA00022490"/>
    </source>
</evidence>
<reference evidence="6" key="1">
    <citation type="submission" date="2020-10" db="EMBL/GenBank/DDBJ databases">
        <authorList>
            <person name="Gilroy R."/>
        </authorList>
    </citation>
    <scope>NUCLEOTIDE SEQUENCE</scope>
    <source>
        <strain evidence="6">B1-20833</strain>
    </source>
</reference>
<gene>
    <name evidence="3 6" type="primary">rimP</name>
    <name evidence="6" type="ORF">IAC06_03730</name>
</gene>
<evidence type="ECO:0000313" key="7">
    <source>
        <dbReference type="Proteomes" id="UP000823661"/>
    </source>
</evidence>
<dbReference type="InterPro" id="IPR003728">
    <property type="entry name" value="Ribosome_maturation_RimP"/>
</dbReference>
<dbReference type="Pfam" id="PF02576">
    <property type="entry name" value="RimP_N"/>
    <property type="match status" value="1"/>
</dbReference>
<evidence type="ECO:0000313" key="6">
    <source>
        <dbReference type="EMBL" id="MBO8451979.1"/>
    </source>
</evidence>
<name>A0A9D9HHY0_9BACT</name>
<organism evidence="6 7">
    <name type="scientific">Candidatus Cryptobacteroides intestinavium</name>
    <dbReference type="NCBI Taxonomy" id="2840766"/>
    <lineage>
        <taxon>Bacteria</taxon>
        <taxon>Pseudomonadati</taxon>
        <taxon>Bacteroidota</taxon>
        <taxon>Bacteroidia</taxon>
        <taxon>Bacteroidales</taxon>
        <taxon>Candidatus Cryptobacteroides</taxon>
    </lineage>
</organism>
<dbReference type="InterPro" id="IPR035956">
    <property type="entry name" value="RimP_N_sf"/>
</dbReference>
<dbReference type="GO" id="GO:0000028">
    <property type="term" value="P:ribosomal small subunit assembly"/>
    <property type="evidence" value="ECO:0007669"/>
    <property type="project" value="TreeGrafter"/>
</dbReference>
<dbReference type="Pfam" id="PF17384">
    <property type="entry name" value="DUF150_C"/>
    <property type="match status" value="1"/>
</dbReference>
<dbReference type="HAMAP" id="MF_01077">
    <property type="entry name" value="RimP"/>
    <property type="match status" value="1"/>
</dbReference>
<feature type="domain" description="Ribosome maturation factor RimP C-terminal" evidence="5">
    <location>
        <begin position="73"/>
        <end position="145"/>
    </location>
</feature>